<sequence>MSAQSAQDRDQLVPELGRKMGRRQTGEQLLCVCQLRARVLHSARLVGSTADHPHSHQLRSRFSQSRQLGSAHTGISGDSFEIAHGRRALLGQVIQRHRRACKSHQRLLGRRERSRHNRLLLCIPSYRCYQIGTSGVATSSCARHQRLHILTLGELIHELGSCHQPTFPELHRSGRRARYCSHQARRIGLERLSFQTRRHVSGQRMNSCVQTLSQRRLLQPCH</sequence>
<organism evidence="2">
    <name type="scientific">freshwater metagenome</name>
    <dbReference type="NCBI Taxonomy" id="449393"/>
    <lineage>
        <taxon>unclassified sequences</taxon>
        <taxon>metagenomes</taxon>
        <taxon>ecological metagenomes</taxon>
    </lineage>
</organism>
<feature type="region of interest" description="Disordered" evidence="1">
    <location>
        <begin position="48"/>
        <end position="70"/>
    </location>
</feature>
<name>A0A6J7SGD2_9ZZZZ</name>
<feature type="compositionally biased region" description="Polar residues" evidence="1">
    <location>
        <begin position="60"/>
        <end position="70"/>
    </location>
</feature>
<dbReference type="EMBL" id="CAFBPZ010000078">
    <property type="protein sequence ID" value="CAB5040329.1"/>
    <property type="molecule type" value="Genomic_DNA"/>
</dbReference>
<dbReference type="AlphaFoldDB" id="A0A6J7SGD2"/>
<protein>
    <submittedName>
        <fullName evidence="2">Unannotated protein</fullName>
    </submittedName>
</protein>
<accession>A0A6J7SGD2</accession>
<evidence type="ECO:0000313" key="2">
    <source>
        <dbReference type="EMBL" id="CAB5040329.1"/>
    </source>
</evidence>
<proteinExistence type="predicted"/>
<gene>
    <name evidence="2" type="ORF">UFOPK4237_01122</name>
</gene>
<reference evidence="2" key="1">
    <citation type="submission" date="2020-05" db="EMBL/GenBank/DDBJ databases">
        <authorList>
            <person name="Chiriac C."/>
            <person name="Salcher M."/>
            <person name="Ghai R."/>
            <person name="Kavagutti S V."/>
        </authorList>
    </citation>
    <scope>NUCLEOTIDE SEQUENCE</scope>
</reference>
<evidence type="ECO:0000256" key="1">
    <source>
        <dbReference type="SAM" id="MobiDB-lite"/>
    </source>
</evidence>